<reference evidence="1 2" key="1">
    <citation type="submission" date="2016-11" db="EMBL/GenBank/DDBJ databases">
        <authorList>
            <person name="Jaros S."/>
            <person name="Januszkiewicz K."/>
            <person name="Wedrychowicz H."/>
        </authorList>
    </citation>
    <scope>NUCLEOTIDE SEQUENCE [LARGE SCALE GENOMIC DNA]</scope>
    <source>
        <strain evidence="1 2">DSM 2631</strain>
    </source>
</reference>
<dbReference type="Proteomes" id="UP000184035">
    <property type="component" value="Unassembled WGS sequence"/>
</dbReference>
<accession>A0A1M4U5J5</accession>
<gene>
    <name evidence="1" type="ORF">SAMN05443638_10445</name>
</gene>
<proteinExistence type="predicted"/>
<protein>
    <submittedName>
        <fullName evidence="1">Uncharacterized protein</fullName>
    </submittedName>
</protein>
<sequence length="71" mass="7688">MITITININIENHKDILEKNKGKAVASLFGTSDIVKAQVEGEVKKVIVSSLKNAISDGLKENEIIGNINII</sequence>
<evidence type="ECO:0000313" key="2">
    <source>
        <dbReference type="Proteomes" id="UP000184035"/>
    </source>
</evidence>
<dbReference type="EMBL" id="FQVM01000004">
    <property type="protein sequence ID" value="SHE51948.1"/>
    <property type="molecule type" value="Genomic_DNA"/>
</dbReference>
<keyword evidence="2" id="KW-1185">Reference proteome</keyword>
<name>A0A1M4U5J5_9CLOT</name>
<dbReference type="AlphaFoldDB" id="A0A1M4U5J5"/>
<organism evidence="1 2">
    <name type="scientific">Clostridium fallax</name>
    <dbReference type="NCBI Taxonomy" id="1533"/>
    <lineage>
        <taxon>Bacteria</taxon>
        <taxon>Bacillati</taxon>
        <taxon>Bacillota</taxon>
        <taxon>Clostridia</taxon>
        <taxon>Eubacteriales</taxon>
        <taxon>Clostridiaceae</taxon>
        <taxon>Clostridium</taxon>
    </lineage>
</organism>
<dbReference type="RefSeq" id="WP_072893072.1">
    <property type="nucleotide sequence ID" value="NZ_FQVM01000004.1"/>
</dbReference>
<evidence type="ECO:0000313" key="1">
    <source>
        <dbReference type="EMBL" id="SHE51948.1"/>
    </source>
</evidence>